<dbReference type="Gene3D" id="3.40.50.150">
    <property type="entry name" value="Vaccinia Virus protein VP39"/>
    <property type="match status" value="1"/>
</dbReference>
<evidence type="ECO:0000256" key="5">
    <source>
        <dbReference type="ARBA" id="ARBA00023098"/>
    </source>
</evidence>
<dbReference type="PANTHER" id="PTHR43667">
    <property type="entry name" value="CYCLOPROPANE-FATTY-ACYL-PHOSPHOLIPID SYNTHASE"/>
    <property type="match status" value="1"/>
</dbReference>
<comment type="similarity">
    <text evidence="1">Belongs to the CFA/CMAS family.</text>
</comment>
<keyword evidence="5" id="KW-0443">Lipid metabolism</keyword>
<reference evidence="7" key="1">
    <citation type="submission" date="2023-02" db="EMBL/GenBank/DDBJ databases">
        <title>Actinomadura rubrobrunea NBRC 14622.</title>
        <authorList>
            <person name="Ichikawa N."/>
            <person name="Sato H."/>
            <person name="Tonouchi N."/>
        </authorList>
    </citation>
    <scope>NUCLEOTIDE SEQUENCE</scope>
    <source>
        <strain evidence="7">NBRC 14622</strain>
    </source>
</reference>
<dbReference type="Proteomes" id="UP001165124">
    <property type="component" value="Unassembled WGS sequence"/>
</dbReference>
<dbReference type="GO" id="GO:0008610">
    <property type="term" value="P:lipid biosynthetic process"/>
    <property type="evidence" value="ECO:0007669"/>
    <property type="project" value="InterPro"/>
</dbReference>
<dbReference type="EMBL" id="BSRZ01000016">
    <property type="protein sequence ID" value="GLW66610.1"/>
    <property type="molecule type" value="Genomic_DNA"/>
</dbReference>
<dbReference type="SUPFAM" id="SSF53335">
    <property type="entry name" value="S-adenosyl-L-methionine-dependent methyltransferases"/>
    <property type="match status" value="1"/>
</dbReference>
<accession>A0A9W6PY98</accession>
<dbReference type="GO" id="GO:0032259">
    <property type="term" value="P:methylation"/>
    <property type="evidence" value="ECO:0007669"/>
    <property type="project" value="UniProtKB-KW"/>
</dbReference>
<evidence type="ECO:0000256" key="6">
    <source>
        <dbReference type="PIRSR" id="PIRSR003085-1"/>
    </source>
</evidence>
<feature type="active site" evidence="6">
    <location>
        <position position="386"/>
    </location>
</feature>
<evidence type="ECO:0000256" key="3">
    <source>
        <dbReference type="ARBA" id="ARBA00022679"/>
    </source>
</evidence>
<dbReference type="GO" id="GO:0008168">
    <property type="term" value="F:methyltransferase activity"/>
    <property type="evidence" value="ECO:0007669"/>
    <property type="project" value="UniProtKB-KW"/>
</dbReference>
<dbReference type="AlphaFoldDB" id="A0A9W6PY98"/>
<keyword evidence="3" id="KW-0808">Transferase</keyword>
<dbReference type="InterPro" id="IPR029063">
    <property type="entry name" value="SAM-dependent_MTases_sf"/>
</dbReference>
<dbReference type="PANTHER" id="PTHR43667:SF1">
    <property type="entry name" value="CYCLOPROPANE-FATTY-ACYL-PHOSPHOLIPID SYNTHASE"/>
    <property type="match status" value="1"/>
</dbReference>
<evidence type="ECO:0000256" key="4">
    <source>
        <dbReference type="ARBA" id="ARBA00022691"/>
    </source>
</evidence>
<dbReference type="InterPro" id="IPR003333">
    <property type="entry name" value="CMAS"/>
</dbReference>
<protein>
    <submittedName>
        <fullName evidence="7">Cyclopropane-fatty-acyl-phospholipid synthase</fullName>
    </submittedName>
</protein>
<name>A0A9W6PY98_9ACTN</name>
<dbReference type="CDD" id="cd02440">
    <property type="entry name" value="AdoMet_MTases"/>
    <property type="match status" value="1"/>
</dbReference>
<comment type="caution">
    <text evidence="7">The sequence shown here is derived from an EMBL/GenBank/DDBJ whole genome shotgun (WGS) entry which is preliminary data.</text>
</comment>
<keyword evidence="8" id="KW-1185">Reference proteome</keyword>
<organism evidence="7 8">
    <name type="scientific">Actinomadura rubrobrunea</name>
    <dbReference type="NCBI Taxonomy" id="115335"/>
    <lineage>
        <taxon>Bacteria</taxon>
        <taxon>Bacillati</taxon>
        <taxon>Actinomycetota</taxon>
        <taxon>Actinomycetes</taxon>
        <taxon>Streptosporangiales</taxon>
        <taxon>Thermomonosporaceae</taxon>
        <taxon>Actinomadura</taxon>
    </lineage>
</organism>
<keyword evidence="4" id="KW-0949">S-adenosyl-L-methionine</keyword>
<keyword evidence="2" id="KW-0489">Methyltransferase</keyword>
<proteinExistence type="inferred from homology"/>
<dbReference type="InterPro" id="IPR050723">
    <property type="entry name" value="CFA/CMAS"/>
</dbReference>
<evidence type="ECO:0000256" key="1">
    <source>
        <dbReference type="ARBA" id="ARBA00010815"/>
    </source>
</evidence>
<sequence length="421" mass="47098">MTLARVFEELVGPDAPVEFVAYDGSRAGTPGADIRLEVRSPYAVSYLVHSPGSLGLARAYVSGHLNVHGDMYTALSTMQQALGEVSWGDKLRVLSEVLRNPLLRGAVSRRLPPPPQEAPFSRVPSWLRHSKRRDAKAISHHYDVSNTFYEWVLGPSMAYTCACYPREDATLEEAQRYKHDLVAKKLGLRPGMRLLDVGCGWGGMVMHAAKEYGVKALGVTLSKQQAEWAQKAIADRGLSELAEVRHLDYRDVEETGFDAISSIGLTEHIGKANLPSYFSFLYDKLVPGGRMLNHTITRPDNMAPPMKPGGFINRYVFPDGELEGPGYIQSKMNDAGFEIRHQENLREHYARTLRAWCRNLDAHWDEAVAEVGEGTARVWRVYMAGCVIGFERNWIQLHQTLGVKLDRNGNSHMPLRPDWGA</sequence>
<gene>
    <name evidence="7" type="primary">cfa</name>
    <name evidence="7" type="ORF">Arub01_48540</name>
</gene>
<evidence type="ECO:0000256" key="2">
    <source>
        <dbReference type="ARBA" id="ARBA00022603"/>
    </source>
</evidence>
<evidence type="ECO:0000313" key="7">
    <source>
        <dbReference type="EMBL" id="GLW66610.1"/>
    </source>
</evidence>
<evidence type="ECO:0000313" key="8">
    <source>
        <dbReference type="Proteomes" id="UP001165124"/>
    </source>
</evidence>
<dbReference type="RefSeq" id="WP_067908121.1">
    <property type="nucleotide sequence ID" value="NZ_BSRZ01000016.1"/>
</dbReference>
<dbReference type="PIRSF" id="PIRSF003085">
    <property type="entry name" value="CMAS"/>
    <property type="match status" value="1"/>
</dbReference>
<dbReference type="Pfam" id="PF02353">
    <property type="entry name" value="CMAS"/>
    <property type="match status" value="1"/>
</dbReference>